<evidence type="ECO:0000256" key="1">
    <source>
        <dbReference type="SAM" id="Coils"/>
    </source>
</evidence>
<dbReference type="RefSeq" id="WP_301245741.1">
    <property type="nucleotide sequence ID" value="NZ_JAROCC010000020.1"/>
</dbReference>
<evidence type="ECO:0000313" key="3">
    <source>
        <dbReference type="EMBL" id="MDN4609143.1"/>
    </source>
</evidence>
<sequence length="355" mass="41256">MTINYADDYAAEKLLRALSKTDKEKLRANRKRKQKERLAIMARLDVLEEQRFDKCNKQDVNTIQCDCSAAQAIRTLGERLLKLSDGKPERIIKKTPNVKGTLTVDEYNAMKAKGMIDKDIMKKIRWSTVRFYDWKKEMGLTTRPSTVPERESHDGKPLKGMTLADYQARKNKKHSDALIAADLRIGSHRLQQWKRDNGLTKPLQDAEQPKENKEGKSMSNAQNASTIDYKAKYKSVKSKFETAVKDFGSYQDKHREEIGRKDDEITRLENKVAELEESLVASDAVSEITALQVENNRLKNYEADYRNLEIDYRNLNSENERLKRMLSRLKNTERMNLWMMEQYVGLHKQVDEVMA</sequence>
<feature type="region of interest" description="Disordered" evidence="2">
    <location>
        <begin position="193"/>
        <end position="223"/>
    </location>
</feature>
<feature type="compositionally biased region" description="Basic and acidic residues" evidence="2">
    <location>
        <begin position="207"/>
        <end position="216"/>
    </location>
</feature>
<evidence type="ECO:0000313" key="4">
    <source>
        <dbReference type="Proteomes" id="UP001175097"/>
    </source>
</evidence>
<proteinExistence type="predicted"/>
<feature type="coiled-coil region" evidence="1">
    <location>
        <begin position="251"/>
        <end position="335"/>
    </location>
</feature>
<evidence type="ECO:0000256" key="2">
    <source>
        <dbReference type="SAM" id="MobiDB-lite"/>
    </source>
</evidence>
<accession>A0ABT8JVD6</accession>
<dbReference type="Proteomes" id="UP001175097">
    <property type="component" value="Unassembled WGS sequence"/>
</dbReference>
<reference evidence="3" key="1">
    <citation type="submission" date="2023-03" db="EMBL/GenBank/DDBJ databases">
        <title>MT1 and MT2 Draft Genomes of Novel Species.</title>
        <authorList>
            <person name="Venkateswaran K."/>
        </authorList>
    </citation>
    <scope>NUCLEOTIDE SEQUENCE</scope>
    <source>
        <strain evidence="3">F6_3S_P_2</strain>
    </source>
</reference>
<keyword evidence="4" id="KW-1185">Reference proteome</keyword>
<comment type="caution">
    <text evidence="3">The sequence shown here is derived from an EMBL/GenBank/DDBJ whole genome shotgun (WGS) entry which is preliminary data.</text>
</comment>
<organism evidence="3 4">
    <name type="scientific">Sporosarcina highlanderae</name>
    <dbReference type="NCBI Taxonomy" id="3035916"/>
    <lineage>
        <taxon>Bacteria</taxon>
        <taxon>Bacillati</taxon>
        <taxon>Bacillota</taxon>
        <taxon>Bacilli</taxon>
        <taxon>Bacillales</taxon>
        <taxon>Caryophanaceae</taxon>
        <taxon>Sporosarcina</taxon>
    </lineage>
</organism>
<protein>
    <submittedName>
        <fullName evidence="3">Uncharacterized protein</fullName>
    </submittedName>
</protein>
<name>A0ABT8JVD6_9BACL</name>
<feature type="coiled-coil region" evidence="1">
    <location>
        <begin position="11"/>
        <end position="50"/>
    </location>
</feature>
<keyword evidence="1" id="KW-0175">Coiled coil</keyword>
<dbReference type="EMBL" id="JAROCC010000020">
    <property type="protein sequence ID" value="MDN4609143.1"/>
    <property type="molecule type" value="Genomic_DNA"/>
</dbReference>
<gene>
    <name evidence="3" type="ORF">P5G49_16900</name>
</gene>